<dbReference type="EMBL" id="JAPXFL010000001">
    <property type="protein sequence ID" value="KAK9511543.1"/>
    <property type="molecule type" value="Genomic_DNA"/>
</dbReference>
<evidence type="ECO:0000313" key="3">
    <source>
        <dbReference type="Proteomes" id="UP001461498"/>
    </source>
</evidence>
<evidence type="ECO:0000256" key="1">
    <source>
        <dbReference type="SAM" id="MobiDB-lite"/>
    </source>
</evidence>
<feature type="region of interest" description="Disordered" evidence="1">
    <location>
        <begin position="96"/>
        <end position="170"/>
    </location>
</feature>
<feature type="compositionally biased region" description="Polar residues" evidence="1">
    <location>
        <begin position="96"/>
        <end position="107"/>
    </location>
</feature>
<reference evidence="2 3" key="1">
    <citation type="submission" date="2022-12" db="EMBL/GenBank/DDBJ databases">
        <title>Chromosome-level genome assembly of true bugs.</title>
        <authorList>
            <person name="Ma L."/>
            <person name="Li H."/>
        </authorList>
    </citation>
    <scope>NUCLEOTIDE SEQUENCE [LARGE SCALE GENOMIC DNA]</scope>
    <source>
        <strain evidence="2">Lab_2022b</strain>
    </source>
</reference>
<evidence type="ECO:0000313" key="2">
    <source>
        <dbReference type="EMBL" id="KAK9511543.1"/>
    </source>
</evidence>
<name>A0AAW1DKS9_9HEMI</name>
<feature type="compositionally biased region" description="Polar residues" evidence="1">
    <location>
        <begin position="160"/>
        <end position="170"/>
    </location>
</feature>
<proteinExistence type="predicted"/>
<protein>
    <recommendedName>
        <fullName evidence="4">Zinc finger protein</fullName>
    </recommendedName>
</protein>
<feature type="region of interest" description="Disordered" evidence="1">
    <location>
        <begin position="30"/>
        <end position="52"/>
    </location>
</feature>
<dbReference type="AlphaFoldDB" id="A0AAW1DKS9"/>
<dbReference type="Proteomes" id="UP001461498">
    <property type="component" value="Unassembled WGS sequence"/>
</dbReference>
<feature type="compositionally biased region" description="Low complexity" evidence="1">
    <location>
        <begin position="124"/>
        <end position="134"/>
    </location>
</feature>
<gene>
    <name evidence="2" type="ORF">O3M35_000179</name>
</gene>
<keyword evidence="3" id="KW-1185">Reference proteome</keyword>
<sequence length="251" mass="26962">MKPLLTFRSHSVHPKRIDGEDAQVTVNSFIPASPNDKDDDSADDYGSGSDALTAHIHNSNEVLPDAEAIVIAQFTNVQVAERAIINQTLVTNSNNNMSANVVTSTNSRGRGRGRGQRKETNFDSSSSNNNTINTGVMFSQPVHAGSRARGRGRGRREMIDSNQTGANTSVPSNVALSAYKNAPSHNSFSSAGFNPMIPMTQSSMIPIPFINPLIPEYNFGAMPNVMLPLTSSTNSSNISTVFLSMTMMPVT</sequence>
<evidence type="ECO:0008006" key="4">
    <source>
        <dbReference type="Google" id="ProtNLM"/>
    </source>
</evidence>
<comment type="caution">
    <text evidence="2">The sequence shown here is derived from an EMBL/GenBank/DDBJ whole genome shotgun (WGS) entry which is preliminary data.</text>
</comment>
<organism evidence="2 3">
    <name type="scientific">Rhynocoris fuscipes</name>
    <dbReference type="NCBI Taxonomy" id="488301"/>
    <lineage>
        <taxon>Eukaryota</taxon>
        <taxon>Metazoa</taxon>
        <taxon>Ecdysozoa</taxon>
        <taxon>Arthropoda</taxon>
        <taxon>Hexapoda</taxon>
        <taxon>Insecta</taxon>
        <taxon>Pterygota</taxon>
        <taxon>Neoptera</taxon>
        <taxon>Paraneoptera</taxon>
        <taxon>Hemiptera</taxon>
        <taxon>Heteroptera</taxon>
        <taxon>Panheteroptera</taxon>
        <taxon>Cimicomorpha</taxon>
        <taxon>Reduviidae</taxon>
        <taxon>Harpactorinae</taxon>
        <taxon>Harpactorini</taxon>
        <taxon>Rhynocoris</taxon>
    </lineage>
</organism>
<accession>A0AAW1DKS9</accession>